<gene>
    <name evidence="1" type="ORF">P4706_07970</name>
</gene>
<accession>A0AAW9NCQ0</accession>
<evidence type="ECO:0000313" key="2">
    <source>
        <dbReference type="Proteomes" id="UP001307168"/>
    </source>
</evidence>
<reference evidence="1 2" key="1">
    <citation type="submission" date="2023-03" db="EMBL/GenBank/DDBJ databases">
        <title>Bacillus Genome Sequencing.</title>
        <authorList>
            <person name="Dunlap C."/>
        </authorList>
    </citation>
    <scope>NUCLEOTIDE SEQUENCE [LARGE SCALE GENOMIC DNA]</scope>
    <source>
        <strain evidence="1 2">B-41290</strain>
    </source>
</reference>
<proteinExistence type="predicted"/>
<dbReference type="AlphaFoldDB" id="A0AAW9NCQ0"/>
<evidence type="ECO:0000313" key="1">
    <source>
        <dbReference type="EMBL" id="MEC0273010.1"/>
    </source>
</evidence>
<comment type="caution">
    <text evidence="1">The sequence shown here is derived from an EMBL/GenBank/DDBJ whole genome shotgun (WGS) entry which is preliminary data.</text>
</comment>
<dbReference type="RefSeq" id="WP_367406551.1">
    <property type="nucleotide sequence ID" value="NZ_JARNBH010000008.1"/>
</dbReference>
<dbReference type="EMBL" id="JARNBH010000008">
    <property type="protein sequence ID" value="MEC0273010.1"/>
    <property type="molecule type" value="Genomic_DNA"/>
</dbReference>
<name>A0AAW9NCQ0_9BACI</name>
<keyword evidence="2" id="KW-1185">Reference proteome</keyword>
<organism evidence="1 2">
    <name type="scientific">Peribacillus castrilensis</name>
    <dbReference type="NCBI Taxonomy" id="2897690"/>
    <lineage>
        <taxon>Bacteria</taxon>
        <taxon>Bacillati</taxon>
        <taxon>Bacillota</taxon>
        <taxon>Bacilli</taxon>
        <taxon>Bacillales</taxon>
        <taxon>Bacillaceae</taxon>
        <taxon>Peribacillus</taxon>
    </lineage>
</organism>
<sequence>MANPLTVTFTSECISTFCFVPKAVTDGKFIQLIAAKNAGQTYERYGYVFTLDANISIYMK</sequence>
<dbReference type="Proteomes" id="UP001307168">
    <property type="component" value="Unassembled WGS sequence"/>
</dbReference>
<protein>
    <submittedName>
        <fullName evidence="1">Uncharacterized protein</fullName>
    </submittedName>
</protein>